<protein>
    <submittedName>
        <fullName evidence="1">Uncharacterized protein</fullName>
    </submittedName>
</protein>
<proteinExistence type="predicted"/>
<keyword evidence="2" id="KW-1185">Reference proteome</keyword>
<name>A0AAW3JQD6_9FIRM</name>
<comment type="caution">
    <text evidence="1">The sequence shown here is derived from an EMBL/GenBank/DDBJ whole genome shotgun (WGS) entry which is preliminary data.</text>
</comment>
<evidence type="ECO:0000313" key="1">
    <source>
        <dbReference type="EMBL" id="KQC84545.1"/>
    </source>
</evidence>
<sequence>MKENKENSLTDTKEGKHMAVLAKPINKMAIIKEKESRKFVREFNKNKVTNEFLDSCKKAGKLFGKRK</sequence>
<dbReference type="Proteomes" id="UP000050833">
    <property type="component" value="Unassembled WGS sequence"/>
</dbReference>
<dbReference type="AlphaFoldDB" id="A0AAW3JQD6"/>
<reference evidence="1 2" key="1">
    <citation type="submission" date="2015-10" db="EMBL/GenBank/DDBJ databases">
        <title>Butyribacter intestini gen. nov., sp. nov., a butyric acid-producing bacterium of the family Lachnospiraceae isolated from the human faeces.</title>
        <authorList>
            <person name="Zou Y."/>
            <person name="Xue W."/>
            <person name="Luo G."/>
            <person name="Lv M."/>
        </authorList>
    </citation>
    <scope>NUCLEOTIDE SEQUENCE [LARGE SCALE GENOMIC DNA]</scope>
    <source>
        <strain evidence="1 2">TF01-11</strain>
    </source>
</reference>
<gene>
    <name evidence="1" type="ORF">APZ18_07250</name>
</gene>
<evidence type="ECO:0000313" key="2">
    <source>
        <dbReference type="Proteomes" id="UP000050833"/>
    </source>
</evidence>
<dbReference type="EMBL" id="LLKB01000005">
    <property type="protein sequence ID" value="KQC84545.1"/>
    <property type="molecule type" value="Genomic_DNA"/>
</dbReference>
<organism evidence="1 2">
    <name type="scientific">Butyribacter intestini</name>
    <dbReference type="NCBI Taxonomy" id="1703332"/>
    <lineage>
        <taxon>Bacteria</taxon>
        <taxon>Bacillati</taxon>
        <taxon>Bacillota</taxon>
        <taxon>Clostridia</taxon>
        <taxon>Lachnospirales</taxon>
        <taxon>Lachnospiraceae</taxon>
        <taxon>Butyribacter</taxon>
    </lineage>
</organism>
<accession>A0AAW3JQD6</accession>